<proteinExistence type="inferred from homology"/>
<dbReference type="InterPro" id="IPR002347">
    <property type="entry name" value="SDR_fam"/>
</dbReference>
<dbReference type="GO" id="GO:0016491">
    <property type="term" value="F:oxidoreductase activity"/>
    <property type="evidence" value="ECO:0007669"/>
    <property type="project" value="UniProtKB-KW"/>
</dbReference>
<reference evidence="3" key="1">
    <citation type="journal article" date="2020" name="Stud. Mycol.">
        <title>101 Dothideomycetes genomes: a test case for predicting lifestyles and emergence of pathogens.</title>
        <authorList>
            <person name="Haridas S."/>
            <person name="Albert R."/>
            <person name="Binder M."/>
            <person name="Bloem J."/>
            <person name="Labutti K."/>
            <person name="Salamov A."/>
            <person name="Andreopoulos B."/>
            <person name="Baker S."/>
            <person name="Barry K."/>
            <person name="Bills G."/>
            <person name="Bluhm B."/>
            <person name="Cannon C."/>
            <person name="Castanera R."/>
            <person name="Culley D."/>
            <person name="Daum C."/>
            <person name="Ezra D."/>
            <person name="Gonzalez J."/>
            <person name="Henrissat B."/>
            <person name="Kuo A."/>
            <person name="Liang C."/>
            <person name="Lipzen A."/>
            <person name="Lutzoni F."/>
            <person name="Magnuson J."/>
            <person name="Mondo S."/>
            <person name="Nolan M."/>
            <person name="Ohm R."/>
            <person name="Pangilinan J."/>
            <person name="Park H.-J."/>
            <person name="Ramirez L."/>
            <person name="Alfaro M."/>
            <person name="Sun H."/>
            <person name="Tritt A."/>
            <person name="Yoshinaga Y."/>
            <person name="Zwiers L.-H."/>
            <person name="Turgeon B."/>
            <person name="Goodwin S."/>
            <person name="Spatafora J."/>
            <person name="Crous P."/>
            <person name="Grigoriev I."/>
        </authorList>
    </citation>
    <scope>NUCLEOTIDE SEQUENCE</scope>
    <source>
        <strain evidence="3">CBS 675.92</strain>
    </source>
</reference>
<dbReference type="Pfam" id="PF00106">
    <property type="entry name" value="adh_short"/>
    <property type="match status" value="1"/>
</dbReference>
<dbReference type="PANTHER" id="PTHR43976">
    <property type="entry name" value="SHORT CHAIN DEHYDROGENASE"/>
    <property type="match status" value="1"/>
</dbReference>
<evidence type="ECO:0000313" key="4">
    <source>
        <dbReference type="Proteomes" id="UP000800035"/>
    </source>
</evidence>
<dbReference type="InterPro" id="IPR036291">
    <property type="entry name" value="NAD(P)-bd_dom_sf"/>
</dbReference>
<dbReference type="EMBL" id="ML977003">
    <property type="protein sequence ID" value="KAF1953524.1"/>
    <property type="molecule type" value="Genomic_DNA"/>
</dbReference>
<protein>
    <submittedName>
        <fullName evidence="3">NAD(P)-binding protein</fullName>
    </submittedName>
</protein>
<evidence type="ECO:0000256" key="2">
    <source>
        <dbReference type="ARBA" id="ARBA00023002"/>
    </source>
</evidence>
<dbReference type="OrthoDB" id="1274115at2759"/>
<organism evidence="3 4">
    <name type="scientific">Byssothecium circinans</name>
    <dbReference type="NCBI Taxonomy" id="147558"/>
    <lineage>
        <taxon>Eukaryota</taxon>
        <taxon>Fungi</taxon>
        <taxon>Dikarya</taxon>
        <taxon>Ascomycota</taxon>
        <taxon>Pezizomycotina</taxon>
        <taxon>Dothideomycetes</taxon>
        <taxon>Pleosporomycetidae</taxon>
        <taxon>Pleosporales</taxon>
        <taxon>Massarineae</taxon>
        <taxon>Massarinaceae</taxon>
        <taxon>Byssothecium</taxon>
    </lineage>
</organism>
<dbReference type="PANTHER" id="PTHR43976:SF16">
    <property type="entry name" value="SHORT-CHAIN DEHYDROGENASE_REDUCTASE FAMILY PROTEIN"/>
    <property type="match status" value="1"/>
</dbReference>
<dbReference type="SUPFAM" id="SSF51735">
    <property type="entry name" value="NAD(P)-binding Rossmann-fold domains"/>
    <property type="match status" value="1"/>
</dbReference>
<evidence type="ECO:0000313" key="3">
    <source>
        <dbReference type="EMBL" id="KAF1953524.1"/>
    </source>
</evidence>
<dbReference type="PRINTS" id="PR00081">
    <property type="entry name" value="GDHRDH"/>
</dbReference>
<dbReference type="Proteomes" id="UP000800035">
    <property type="component" value="Unassembled WGS sequence"/>
</dbReference>
<keyword evidence="2" id="KW-0560">Oxidoreductase</keyword>
<keyword evidence="4" id="KW-1185">Reference proteome</keyword>
<sequence>MFGTINVLVNNASYLQGAFIEEAGPKDYLNNFLVNVCGTINVTGEILHYFRSKNSGTIVFMGSRSGWEGDFSAAPYNATKYALEGTLYRCFSRLIHIHLSFAPGIRSMIGQPGQFRTNILSPDRLSMHDGVEKTLLDELKKMQGQQPGDLDRAAERIIDVVRGEGMVEGKPFLERLPLRDDTIRAIRVKCKDVLEICDEWADASKSTSFEGGWGVKLGLFGKKDSCEVYDAN</sequence>
<name>A0A6A5TMT9_9PLEO</name>
<dbReference type="AlphaFoldDB" id="A0A6A5TMT9"/>
<gene>
    <name evidence="3" type="ORF">CC80DRAFT_419815</name>
</gene>
<evidence type="ECO:0000256" key="1">
    <source>
        <dbReference type="ARBA" id="ARBA00006484"/>
    </source>
</evidence>
<comment type="similarity">
    <text evidence="1">Belongs to the short-chain dehydrogenases/reductases (SDR) family.</text>
</comment>
<dbReference type="InterPro" id="IPR051911">
    <property type="entry name" value="SDR_oxidoreductase"/>
</dbReference>
<dbReference type="Gene3D" id="3.40.50.720">
    <property type="entry name" value="NAD(P)-binding Rossmann-like Domain"/>
    <property type="match status" value="1"/>
</dbReference>
<accession>A0A6A5TMT9</accession>